<proteinExistence type="predicted"/>
<name>A0ABP7I339_9ACTN</name>
<evidence type="ECO:0000313" key="1">
    <source>
        <dbReference type="EMBL" id="GAA3810681.1"/>
    </source>
</evidence>
<gene>
    <name evidence="1" type="ORF">GCM10022226_33920</name>
</gene>
<comment type="caution">
    <text evidence="1">The sequence shown here is derived from an EMBL/GenBank/DDBJ whole genome shotgun (WGS) entry which is preliminary data.</text>
</comment>
<organism evidence="1 2">
    <name type="scientific">Sphaerisporangium flaviroseum</name>
    <dbReference type="NCBI Taxonomy" id="509199"/>
    <lineage>
        <taxon>Bacteria</taxon>
        <taxon>Bacillati</taxon>
        <taxon>Actinomycetota</taxon>
        <taxon>Actinomycetes</taxon>
        <taxon>Streptosporangiales</taxon>
        <taxon>Streptosporangiaceae</taxon>
        <taxon>Sphaerisporangium</taxon>
    </lineage>
</organism>
<reference evidence="2" key="1">
    <citation type="journal article" date="2019" name="Int. J. Syst. Evol. Microbiol.">
        <title>The Global Catalogue of Microorganisms (GCM) 10K type strain sequencing project: providing services to taxonomists for standard genome sequencing and annotation.</title>
        <authorList>
            <consortium name="The Broad Institute Genomics Platform"/>
            <consortium name="The Broad Institute Genome Sequencing Center for Infectious Disease"/>
            <person name="Wu L."/>
            <person name="Ma J."/>
        </authorList>
    </citation>
    <scope>NUCLEOTIDE SEQUENCE [LARGE SCALE GENOMIC DNA]</scope>
    <source>
        <strain evidence="2">JCM 16908</strain>
    </source>
</reference>
<dbReference type="Proteomes" id="UP001500888">
    <property type="component" value="Unassembled WGS sequence"/>
</dbReference>
<accession>A0ABP7I339</accession>
<protein>
    <submittedName>
        <fullName evidence="1">Uncharacterized protein</fullName>
    </submittedName>
</protein>
<evidence type="ECO:0000313" key="2">
    <source>
        <dbReference type="Proteomes" id="UP001500888"/>
    </source>
</evidence>
<dbReference type="EMBL" id="BAAAZR010000008">
    <property type="protein sequence ID" value="GAA3810681.1"/>
    <property type="molecule type" value="Genomic_DNA"/>
</dbReference>
<sequence length="50" mass="5566">MNPERMSRVYNDRETTGALLWHSGNEPRGILVRSKSGILGINDGLVIVRS</sequence>
<keyword evidence="2" id="KW-1185">Reference proteome</keyword>